<dbReference type="SUPFAM" id="SSF50998">
    <property type="entry name" value="Quinoprotein alcohol dehydrogenase-like"/>
    <property type="match status" value="1"/>
</dbReference>
<gene>
    <name evidence="1" type="ORF">EDB95_1655</name>
</gene>
<dbReference type="Proteomes" id="UP000294498">
    <property type="component" value="Unassembled WGS sequence"/>
</dbReference>
<proteinExistence type="predicted"/>
<organism evidence="1 2">
    <name type="scientific">Dinghuibacter silviterrae</name>
    <dbReference type="NCBI Taxonomy" id="1539049"/>
    <lineage>
        <taxon>Bacteria</taxon>
        <taxon>Pseudomonadati</taxon>
        <taxon>Bacteroidota</taxon>
        <taxon>Chitinophagia</taxon>
        <taxon>Chitinophagales</taxon>
        <taxon>Chitinophagaceae</taxon>
        <taxon>Dinghuibacter</taxon>
    </lineage>
</organism>
<evidence type="ECO:0000313" key="1">
    <source>
        <dbReference type="EMBL" id="TDX00630.1"/>
    </source>
</evidence>
<dbReference type="InterPro" id="IPR013211">
    <property type="entry name" value="LVIVD"/>
</dbReference>
<sequence length="417" mass="44636">MRNKINLPAICRISVMATFLLNGCVKDTITKTYTLYTPVYSLKSSVRAAINGDPGQSVVQPGQIYTKGSFIYLNDVDKGIHIIDNSDPANPVQTAFLNIPGNENIAIRGNILYADMYTDLLAIDITNPHQAKITGTAWGFFSNRTTGTDTNYVITSWIKKDTTVETSAPGTPQFYNIPGSIYYTMSASAVPAAANAVAGATGTAGSTAVMTLIGDYLYVIPEEHSLGVVNVSDATHPTITTTMQAGFDLETIFPLQNRLLLGSKEGVYVYSIDNPAQPVQLSEFTHGTACDPVIADQNYAYVTLHSGTSCGGAANELDVLNAQDITQASLLKTYPMTSPSGLCKDGSLLFVCDGPVVKAFNASDPANLQLLTELNVTNAYDMIATNNILVVASTGGLYQFDYSNPSHITQLSYLPVK</sequence>
<reference evidence="1 2" key="1">
    <citation type="submission" date="2019-03" db="EMBL/GenBank/DDBJ databases">
        <title>Genomic Encyclopedia of Type Strains, Phase IV (KMG-IV): sequencing the most valuable type-strain genomes for metagenomic binning, comparative biology and taxonomic classification.</title>
        <authorList>
            <person name="Goeker M."/>
        </authorList>
    </citation>
    <scope>NUCLEOTIDE SEQUENCE [LARGE SCALE GENOMIC DNA]</scope>
    <source>
        <strain evidence="1 2">DSM 100059</strain>
    </source>
</reference>
<dbReference type="EMBL" id="SODV01000001">
    <property type="protein sequence ID" value="TDX00630.1"/>
    <property type="molecule type" value="Genomic_DNA"/>
</dbReference>
<comment type="caution">
    <text evidence="1">The sequence shown here is derived from an EMBL/GenBank/DDBJ whole genome shotgun (WGS) entry which is preliminary data.</text>
</comment>
<keyword evidence="2" id="KW-1185">Reference proteome</keyword>
<dbReference type="Pfam" id="PF08309">
    <property type="entry name" value="LVIVD"/>
    <property type="match status" value="3"/>
</dbReference>
<evidence type="ECO:0008006" key="3">
    <source>
        <dbReference type="Google" id="ProtNLM"/>
    </source>
</evidence>
<dbReference type="AlphaFoldDB" id="A0A4R8DR32"/>
<evidence type="ECO:0000313" key="2">
    <source>
        <dbReference type="Proteomes" id="UP000294498"/>
    </source>
</evidence>
<dbReference type="InterPro" id="IPR011047">
    <property type="entry name" value="Quinoprotein_ADH-like_sf"/>
</dbReference>
<protein>
    <recommendedName>
        <fullName evidence="3">LVIVD repeat-containing protein</fullName>
    </recommendedName>
</protein>
<dbReference type="RefSeq" id="WP_162852518.1">
    <property type="nucleotide sequence ID" value="NZ_SODV01000001.1"/>
</dbReference>
<accession>A0A4R8DR32</accession>
<name>A0A4R8DR32_9BACT</name>